<organism evidence="2 3">
    <name type="scientific">Lacrimispora sphenoides JCM 1415</name>
    <dbReference type="NCBI Taxonomy" id="1297793"/>
    <lineage>
        <taxon>Bacteria</taxon>
        <taxon>Bacillati</taxon>
        <taxon>Bacillota</taxon>
        <taxon>Clostridia</taxon>
        <taxon>Lachnospirales</taxon>
        <taxon>Lachnospiraceae</taxon>
        <taxon>Lacrimispora</taxon>
    </lineage>
</organism>
<dbReference type="RefSeq" id="WP_100043399.1">
    <property type="nucleotide sequence ID" value="NZ_LT630003.1"/>
</dbReference>
<name>A0ABY1CHE1_9FIRM</name>
<dbReference type="Pfam" id="PF13020">
    <property type="entry name" value="NOV_C"/>
    <property type="match status" value="1"/>
</dbReference>
<accession>A0ABY1CHE1</accession>
<dbReference type="InterPro" id="IPR024975">
    <property type="entry name" value="NOV_C"/>
</dbReference>
<proteinExistence type="predicted"/>
<feature type="domain" description="Protein NO VEIN C-terminal" evidence="1">
    <location>
        <begin position="193"/>
        <end position="275"/>
    </location>
</feature>
<sequence>MLEELKKINRLGDKGDIILFLKSVIGRQRLYRKDIQKICEYSSERIFQNINSILLYCEYLELIIVEEKIYISPVIGRVLDDPIKLNDTIISNTISKMFSVQAFEQNMFIFDVLEKRFIFKNEKLSLDYFIFRNLLISQGFFEVIRTNTKFKFFVASQYEVLISSFCKERNKAFTIEQLRKKLEENELAGEMAECFVLSFERKRITNVNLKDLIKRISDIDVGAGYDIVSFNSNNSVSIDRFIEVKAISDLESFYWSKNEYDIAKLKGNEYCLYLVDLKRITDNEYIPMIIKNPANTLFKSDDWLVESQSFHVWHV</sequence>
<keyword evidence="3" id="KW-1185">Reference proteome</keyword>
<dbReference type="Proteomes" id="UP000198970">
    <property type="component" value="Chromosome I"/>
</dbReference>
<evidence type="ECO:0000313" key="3">
    <source>
        <dbReference type="Proteomes" id="UP000198970"/>
    </source>
</evidence>
<gene>
    <name evidence="2" type="ORF">SAMN02745906_4217</name>
</gene>
<reference evidence="2 3" key="1">
    <citation type="submission" date="2016-10" db="EMBL/GenBank/DDBJ databases">
        <authorList>
            <person name="Varghese N."/>
            <person name="Submissions S."/>
        </authorList>
    </citation>
    <scope>NUCLEOTIDE SEQUENCE [LARGE SCALE GENOMIC DNA]</scope>
    <source>
        <strain evidence="2 3">ATCC 19403</strain>
    </source>
</reference>
<protein>
    <recommendedName>
        <fullName evidence="1">Protein NO VEIN C-terminal domain-containing protein</fullName>
    </recommendedName>
</protein>
<evidence type="ECO:0000259" key="1">
    <source>
        <dbReference type="Pfam" id="PF13020"/>
    </source>
</evidence>
<evidence type="ECO:0000313" key="2">
    <source>
        <dbReference type="EMBL" id="SEU03604.1"/>
    </source>
</evidence>
<dbReference type="EMBL" id="LT630003">
    <property type="protein sequence ID" value="SEU03604.1"/>
    <property type="molecule type" value="Genomic_DNA"/>
</dbReference>